<dbReference type="InterPro" id="IPR001845">
    <property type="entry name" value="HTH_ArsR_DNA-bd_dom"/>
</dbReference>
<dbReference type="PANTHER" id="PTHR33154">
    <property type="entry name" value="TRANSCRIPTIONAL REGULATOR, ARSR FAMILY"/>
    <property type="match status" value="1"/>
</dbReference>
<feature type="transmembrane region" description="Helical" evidence="5">
    <location>
        <begin position="251"/>
        <end position="270"/>
    </location>
</feature>
<evidence type="ECO:0000313" key="8">
    <source>
        <dbReference type="Proteomes" id="UP000005629"/>
    </source>
</evidence>
<dbReference type="Gene3D" id="1.10.10.10">
    <property type="entry name" value="Winged helix-like DNA-binding domain superfamily/Winged helix DNA-binding domain"/>
    <property type="match status" value="1"/>
</dbReference>
<feature type="compositionally biased region" description="Low complexity" evidence="4">
    <location>
        <begin position="201"/>
        <end position="221"/>
    </location>
</feature>
<keyword evidence="5" id="KW-0472">Membrane</keyword>
<feature type="transmembrane region" description="Helical" evidence="5">
    <location>
        <begin position="125"/>
        <end position="143"/>
    </location>
</feature>
<dbReference type="KEGG" id="hhi:HAH_1589"/>
<dbReference type="SUPFAM" id="SSF46785">
    <property type="entry name" value="Winged helix' DNA-binding domain"/>
    <property type="match status" value="1"/>
</dbReference>
<dbReference type="AlphaFoldDB" id="G0HSH2"/>
<dbReference type="InterPro" id="IPR036390">
    <property type="entry name" value="WH_DNA-bd_sf"/>
</dbReference>
<dbReference type="InterPro" id="IPR051081">
    <property type="entry name" value="HTH_MetalResp_TranReg"/>
</dbReference>
<keyword evidence="5" id="KW-1133">Transmembrane helix</keyword>
<dbReference type="GeneID" id="23805429"/>
<dbReference type="Proteomes" id="UP000005629">
    <property type="component" value="Chromosome I"/>
</dbReference>
<evidence type="ECO:0000259" key="6">
    <source>
        <dbReference type="SMART" id="SM00418"/>
    </source>
</evidence>
<feature type="region of interest" description="Disordered" evidence="4">
    <location>
        <begin position="154"/>
        <end position="229"/>
    </location>
</feature>
<dbReference type="CDD" id="cd00090">
    <property type="entry name" value="HTH_ARSR"/>
    <property type="match status" value="1"/>
</dbReference>
<dbReference type="STRING" id="634497.HAH_1589"/>
<dbReference type="RefSeq" id="WP_014040415.1">
    <property type="nucleotide sequence ID" value="NC_015948.1"/>
</dbReference>
<dbReference type="Pfam" id="PF12840">
    <property type="entry name" value="HTH_20"/>
    <property type="match status" value="1"/>
</dbReference>
<evidence type="ECO:0000256" key="3">
    <source>
        <dbReference type="ARBA" id="ARBA00023163"/>
    </source>
</evidence>
<accession>G0HSH2</accession>
<feature type="compositionally biased region" description="Gly residues" evidence="4">
    <location>
        <begin position="154"/>
        <end position="168"/>
    </location>
</feature>
<dbReference type="EMBL" id="CP002921">
    <property type="protein sequence ID" value="AEM57196.1"/>
    <property type="molecule type" value="Genomic_DNA"/>
</dbReference>
<dbReference type="InterPro" id="IPR011991">
    <property type="entry name" value="ArsR-like_HTH"/>
</dbReference>
<feature type="region of interest" description="Disordered" evidence="4">
    <location>
        <begin position="1"/>
        <end position="22"/>
    </location>
</feature>
<reference evidence="7 8" key="1">
    <citation type="journal article" date="2011" name="J. Bacteriol.">
        <title>Complete genome sequence of Haloarcula hispanica, a model haloarchaeon for studying genetics, metabolism, and virus-host interaction.</title>
        <authorList>
            <person name="Liu H."/>
            <person name="Wu Z."/>
            <person name="Li M."/>
            <person name="Zhang F."/>
            <person name="Zheng H."/>
            <person name="Han J."/>
            <person name="Liu J."/>
            <person name="Zhou J."/>
            <person name="Wang S."/>
            <person name="Xiang H."/>
        </authorList>
    </citation>
    <scope>NUCLEOTIDE SEQUENCE [LARGE SCALE GENOMIC DNA]</scope>
    <source>
        <strain evidence="8">ATCC 33960 / DSM 4426 / JCM 8911 / NBRC 102182 / NCIMB 2187 / VKM B-1755</strain>
    </source>
</reference>
<feature type="domain" description="HTH arsR-type" evidence="6">
    <location>
        <begin position="30"/>
        <end position="113"/>
    </location>
</feature>
<keyword evidence="5" id="KW-0812">Transmembrane</keyword>
<dbReference type="eggNOG" id="arCOG01686">
    <property type="taxonomic scope" value="Archaea"/>
</dbReference>
<evidence type="ECO:0000256" key="5">
    <source>
        <dbReference type="SAM" id="Phobius"/>
    </source>
</evidence>
<organism evidence="7 8">
    <name type="scientific">Haloarcula hispanica (strain ATCC 33960 / DSM 4426 / JCM 8911 / NBRC 102182 / NCIMB 2187 / VKM B-1755)</name>
    <dbReference type="NCBI Taxonomy" id="634497"/>
    <lineage>
        <taxon>Archaea</taxon>
        <taxon>Methanobacteriati</taxon>
        <taxon>Methanobacteriota</taxon>
        <taxon>Stenosarchaea group</taxon>
        <taxon>Halobacteria</taxon>
        <taxon>Halobacteriales</taxon>
        <taxon>Haloarculaceae</taxon>
        <taxon>Haloarcula</taxon>
    </lineage>
</organism>
<evidence type="ECO:0000256" key="1">
    <source>
        <dbReference type="ARBA" id="ARBA00023015"/>
    </source>
</evidence>
<evidence type="ECO:0000256" key="2">
    <source>
        <dbReference type="ARBA" id="ARBA00023125"/>
    </source>
</evidence>
<name>G0HSH2_HALHT</name>
<keyword evidence="1" id="KW-0805">Transcription regulation</keyword>
<sequence length="274" mass="29041">MSLLPSRGPDTSTSQDGELQVVGVDEDVSDVLDALSSETAREILNTVYDEPGTPSELADRLDMSIQKVSYHLEKLEDEELITVAGVQYSEKGQEMKVYEPPEDPLVLFVGTQERKQSLRSLVRRVLPVIGVLTAASVMLQLLLGQFPIQLGSSGAGGDAGTTGDGAQGGDAESLEAANETAATDEPTSAPTETDDSGFQIAEATETPEATPAPESTPVPEADTPDRAMTEEARQLTTDAAASGGIDLEPGVAFFLGGLLVLTLYVSFWAYKNYR</sequence>
<dbReference type="InterPro" id="IPR036388">
    <property type="entry name" value="WH-like_DNA-bd_sf"/>
</dbReference>
<protein>
    <recommendedName>
        <fullName evidence="6">HTH arsR-type domain-containing protein</fullName>
    </recommendedName>
</protein>
<dbReference type="HOGENOM" id="CLU_068197_0_0_2"/>
<dbReference type="PANTHER" id="PTHR33154:SF38">
    <property type="entry name" value="HTH ARSR-TYPE DOMAIN-CONTAINING PROTEIN"/>
    <property type="match status" value="1"/>
</dbReference>
<keyword evidence="3" id="KW-0804">Transcription</keyword>
<proteinExistence type="predicted"/>
<gene>
    <name evidence="7" type="ordered locus">HAH_1589</name>
</gene>
<dbReference type="GO" id="GO:0003677">
    <property type="term" value="F:DNA binding"/>
    <property type="evidence" value="ECO:0007669"/>
    <property type="project" value="UniProtKB-KW"/>
</dbReference>
<dbReference type="OrthoDB" id="11368at2157"/>
<keyword evidence="2" id="KW-0238">DNA-binding</keyword>
<dbReference type="SMART" id="SM00418">
    <property type="entry name" value="HTH_ARSR"/>
    <property type="match status" value="1"/>
</dbReference>
<dbReference type="GO" id="GO:0003700">
    <property type="term" value="F:DNA-binding transcription factor activity"/>
    <property type="evidence" value="ECO:0007669"/>
    <property type="project" value="InterPro"/>
</dbReference>
<evidence type="ECO:0000313" key="7">
    <source>
        <dbReference type="EMBL" id="AEM57196.1"/>
    </source>
</evidence>
<evidence type="ECO:0000256" key="4">
    <source>
        <dbReference type="SAM" id="MobiDB-lite"/>
    </source>
</evidence>